<evidence type="ECO:0000313" key="1">
    <source>
        <dbReference type="Proteomes" id="UP000887576"/>
    </source>
</evidence>
<proteinExistence type="predicted"/>
<accession>A0AC34RSZ2</accession>
<organism evidence="1 2">
    <name type="scientific">Panagrolaimus sp. JU765</name>
    <dbReference type="NCBI Taxonomy" id="591449"/>
    <lineage>
        <taxon>Eukaryota</taxon>
        <taxon>Metazoa</taxon>
        <taxon>Ecdysozoa</taxon>
        <taxon>Nematoda</taxon>
        <taxon>Chromadorea</taxon>
        <taxon>Rhabditida</taxon>
        <taxon>Tylenchina</taxon>
        <taxon>Panagrolaimomorpha</taxon>
        <taxon>Panagrolaimoidea</taxon>
        <taxon>Panagrolaimidae</taxon>
        <taxon>Panagrolaimus</taxon>
    </lineage>
</organism>
<dbReference type="WBParaSite" id="JU765_v2.g9851.t1">
    <property type="protein sequence ID" value="JU765_v2.g9851.t1"/>
    <property type="gene ID" value="JU765_v2.g9851"/>
</dbReference>
<evidence type="ECO:0000313" key="2">
    <source>
        <dbReference type="WBParaSite" id="JU765_v2.g9851.t1"/>
    </source>
</evidence>
<reference evidence="2" key="1">
    <citation type="submission" date="2022-11" db="UniProtKB">
        <authorList>
            <consortium name="WormBaseParasite"/>
        </authorList>
    </citation>
    <scope>IDENTIFICATION</scope>
</reference>
<protein>
    <submittedName>
        <fullName evidence="2">Glycerol kinase</fullName>
    </submittedName>
</protein>
<sequence>MTARILAVDIGTSSIRVCIFDAELRLLWSKSRPIILEYRLEGHSMLCEMDPEKLWDDFCLEEAGGSSNVLSCGICMQRNTFISWNKETLEPCHQLIVWNDCRGKDLCLDWNKSWTVKLLNAAGRAAHFLTHWERFKAAKMFRFLSAMVAPRFTVTLEKNPQMKKLLEEKKLALGCLDTWLLSKLTKGAMFAAEASCASSTGLFDPYLNDWGYTILKLIGFPVQVLPCLIDSTFQGQAVALCDSSIFGFPLQIGGMIGDQQSAVFGAGCRHKGSVKISLGTGTFVDLITGSKPHASMHGLYPLVAWRIENQPVYIAEGKSDDTGTLISWALKVGLCNSVTEMDPLARNAQPASGLFFVPAFGGIQTPINDDNACCAFIGLRADTTKAQMIRAILEAISFRVYQIWLALEEEIEYQIGTNVNVCGGVANNNFIVEMIATLIGKRVEKNTDCEFTAAKGAAMLGAISVGIMKPEESSKFVKIDRFIEPDWKSRPTILEKFNGWSKALNRCLNFYS</sequence>
<dbReference type="Proteomes" id="UP000887576">
    <property type="component" value="Unplaced"/>
</dbReference>
<name>A0AC34RSZ2_9BILA</name>